<sequence length="65" mass="7029">MSLKAERSPRGVLCAFPFGGFASNDFLSHNDRVGSGGYPSASSGSDKKNSDRHDRTVLIKTRKTL</sequence>
<gene>
    <name evidence="2" type="ORF">HJC23_001066</name>
</gene>
<feature type="compositionally biased region" description="Basic and acidic residues" evidence="1">
    <location>
        <begin position="45"/>
        <end position="57"/>
    </location>
</feature>
<comment type="caution">
    <text evidence="2">The sequence shown here is derived from an EMBL/GenBank/DDBJ whole genome shotgun (WGS) entry which is preliminary data.</text>
</comment>
<dbReference type="EMBL" id="JABMIG020000034">
    <property type="protein sequence ID" value="KAL3800145.1"/>
    <property type="molecule type" value="Genomic_DNA"/>
</dbReference>
<keyword evidence="3" id="KW-1185">Reference proteome</keyword>
<organism evidence="2 3">
    <name type="scientific">Cyclotella cryptica</name>
    <dbReference type="NCBI Taxonomy" id="29204"/>
    <lineage>
        <taxon>Eukaryota</taxon>
        <taxon>Sar</taxon>
        <taxon>Stramenopiles</taxon>
        <taxon>Ochrophyta</taxon>
        <taxon>Bacillariophyta</taxon>
        <taxon>Coscinodiscophyceae</taxon>
        <taxon>Thalassiosirophycidae</taxon>
        <taxon>Stephanodiscales</taxon>
        <taxon>Stephanodiscaceae</taxon>
        <taxon>Cyclotella</taxon>
    </lineage>
</organism>
<protein>
    <submittedName>
        <fullName evidence="2">Uncharacterized protein</fullName>
    </submittedName>
</protein>
<evidence type="ECO:0000313" key="3">
    <source>
        <dbReference type="Proteomes" id="UP001516023"/>
    </source>
</evidence>
<dbReference type="Proteomes" id="UP001516023">
    <property type="component" value="Unassembled WGS sequence"/>
</dbReference>
<proteinExistence type="predicted"/>
<dbReference type="AlphaFoldDB" id="A0ABD3QQJ0"/>
<name>A0ABD3QQJ0_9STRA</name>
<accession>A0ABD3QQJ0</accession>
<reference evidence="2 3" key="1">
    <citation type="journal article" date="2020" name="G3 (Bethesda)">
        <title>Improved Reference Genome for Cyclotella cryptica CCMP332, a Model for Cell Wall Morphogenesis, Salinity Adaptation, and Lipid Production in Diatoms (Bacillariophyta).</title>
        <authorList>
            <person name="Roberts W.R."/>
            <person name="Downey K.M."/>
            <person name="Ruck E.C."/>
            <person name="Traller J.C."/>
            <person name="Alverson A.J."/>
        </authorList>
    </citation>
    <scope>NUCLEOTIDE SEQUENCE [LARGE SCALE GENOMIC DNA]</scope>
    <source>
        <strain evidence="2 3">CCMP332</strain>
    </source>
</reference>
<feature type="region of interest" description="Disordered" evidence="1">
    <location>
        <begin position="32"/>
        <end position="65"/>
    </location>
</feature>
<evidence type="ECO:0000313" key="2">
    <source>
        <dbReference type="EMBL" id="KAL3800145.1"/>
    </source>
</evidence>
<evidence type="ECO:0000256" key="1">
    <source>
        <dbReference type="SAM" id="MobiDB-lite"/>
    </source>
</evidence>